<evidence type="ECO:0000313" key="7">
    <source>
        <dbReference type="EMBL" id="KAJ9645631.1"/>
    </source>
</evidence>
<keyword evidence="3 6" id="KW-0812">Transmembrane</keyword>
<proteinExistence type="predicted"/>
<evidence type="ECO:0000256" key="4">
    <source>
        <dbReference type="ARBA" id="ARBA00022989"/>
    </source>
</evidence>
<organism evidence="7 8">
    <name type="scientific">Knufia peltigerae</name>
    <dbReference type="NCBI Taxonomy" id="1002370"/>
    <lineage>
        <taxon>Eukaryota</taxon>
        <taxon>Fungi</taxon>
        <taxon>Dikarya</taxon>
        <taxon>Ascomycota</taxon>
        <taxon>Pezizomycotina</taxon>
        <taxon>Eurotiomycetes</taxon>
        <taxon>Chaetothyriomycetidae</taxon>
        <taxon>Chaetothyriales</taxon>
        <taxon>Trichomeriaceae</taxon>
        <taxon>Knufia</taxon>
    </lineage>
</organism>
<feature type="transmembrane region" description="Helical" evidence="6">
    <location>
        <begin position="213"/>
        <end position="233"/>
    </location>
</feature>
<keyword evidence="8" id="KW-1185">Reference proteome</keyword>
<dbReference type="Proteomes" id="UP001172681">
    <property type="component" value="Unassembled WGS sequence"/>
</dbReference>
<feature type="transmembrane region" description="Helical" evidence="6">
    <location>
        <begin position="443"/>
        <end position="463"/>
    </location>
</feature>
<dbReference type="SUPFAM" id="SSF103473">
    <property type="entry name" value="MFS general substrate transporter"/>
    <property type="match status" value="2"/>
</dbReference>
<feature type="transmembrane region" description="Helical" evidence="6">
    <location>
        <begin position="414"/>
        <end position="431"/>
    </location>
</feature>
<evidence type="ECO:0000313" key="8">
    <source>
        <dbReference type="Proteomes" id="UP001172681"/>
    </source>
</evidence>
<dbReference type="Pfam" id="PF07690">
    <property type="entry name" value="MFS_1"/>
    <property type="match status" value="1"/>
</dbReference>
<sequence>MTNSPHKSTTDMDSNMFRRSQLEADLDKGTGVYIETDKQTNDALEYLTPEQEALLGRAMRKVDLRLVPILGGLYVFSLVDRNNFGGARVAGLDEATDLEVSNRSSIAILVFYVGYVIWMLPSNLALQRVGPANWLSALCVTWGIVTLCVGFVRDWRVLSVLRVVLGCVEAVRAVNEHGRQRAVRLSEEVCRQYARSDGTVIPWANSGDLRRAAGYYLIGQMISSFGNILAYGLTQIAHNPERDGWKWIFIVEGALTIGFGVLAWFVIPDMPYNVEKNKWLSTEEKDVVKQSLLKDRGDFEESKVTWKVIKSILKRPHMWAFAILALAGAAGSYSFLLFLPIIFRKSLGYSMQLSLILTAPPAAFATMYAFGLSWASDKIRLRGYFVLGHCTITIVGLCMIAFPSSGPTRFAGSFLGQAGCSAMLISANAWGMNNIRTDAERNVYSAWVTGISAIGGIYSALVFRQQDSPRYVPGVVAVGAMVLFTLILVALTIIWMRWMNRKADQGKLLIEGSRTFRYII</sequence>
<name>A0AA38YDT9_9EURO</name>
<comment type="subcellular location">
    <subcellularLocation>
        <location evidence="1">Membrane</location>
        <topology evidence="1">Multi-pass membrane protein</topology>
    </subcellularLocation>
</comment>
<feature type="transmembrane region" description="Helical" evidence="6">
    <location>
        <begin position="383"/>
        <end position="402"/>
    </location>
</feature>
<evidence type="ECO:0000256" key="3">
    <source>
        <dbReference type="ARBA" id="ARBA00022692"/>
    </source>
</evidence>
<dbReference type="InterPro" id="IPR036259">
    <property type="entry name" value="MFS_trans_sf"/>
</dbReference>
<dbReference type="EMBL" id="JAPDRN010000004">
    <property type="protein sequence ID" value="KAJ9645631.1"/>
    <property type="molecule type" value="Genomic_DNA"/>
</dbReference>
<feature type="transmembrane region" description="Helical" evidence="6">
    <location>
        <begin position="245"/>
        <end position="267"/>
    </location>
</feature>
<dbReference type="PANTHER" id="PTHR43791:SF3">
    <property type="entry name" value="MAJOR FACILITATOR SUPERFAMILY (MFS) PROFILE DOMAIN-CONTAINING PROTEIN"/>
    <property type="match status" value="1"/>
</dbReference>
<dbReference type="AlphaFoldDB" id="A0AA38YDT9"/>
<keyword evidence="2" id="KW-0813">Transport</keyword>
<feature type="transmembrane region" description="Helical" evidence="6">
    <location>
        <begin position="475"/>
        <end position="498"/>
    </location>
</feature>
<evidence type="ECO:0000256" key="5">
    <source>
        <dbReference type="ARBA" id="ARBA00023136"/>
    </source>
</evidence>
<evidence type="ECO:0000256" key="1">
    <source>
        <dbReference type="ARBA" id="ARBA00004141"/>
    </source>
</evidence>
<feature type="transmembrane region" description="Helical" evidence="6">
    <location>
        <begin position="349"/>
        <end position="371"/>
    </location>
</feature>
<dbReference type="Gene3D" id="1.20.1250.20">
    <property type="entry name" value="MFS general substrate transporter like domains"/>
    <property type="match status" value="2"/>
</dbReference>
<feature type="transmembrane region" description="Helical" evidence="6">
    <location>
        <begin position="132"/>
        <end position="152"/>
    </location>
</feature>
<dbReference type="GO" id="GO:0016020">
    <property type="term" value="C:membrane"/>
    <property type="evidence" value="ECO:0007669"/>
    <property type="project" value="UniProtKB-SubCell"/>
</dbReference>
<accession>A0AA38YDT9</accession>
<reference evidence="7" key="1">
    <citation type="submission" date="2022-10" db="EMBL/GenBank/DDBJ databases">
        <title>Culturing micro-colonial fungi from biological soil crusts in the Mojave desert and describing Neophaeococcomyces mojavensis, and introducing the new genera and species Taxawa tesnikishii.</title>
        <authorList>
            <person name="Kurbessoian T."/>
            <person name="Stajich J.E."/>
        </authorList>
    </citation>
    <scope>NUCLEOTIDE SEQUENCE</scope>
    <source>
        <strain evidence="7">TK_35</strain>
    </source>
</reference>
<keyword evidence="4 6" id="KW-1133">Transmembrane helix</keyword>
<evidence type="ECO:0000256" key="6">
    <source>
        <dbReference type="SAM" id="Phobius"/>
    </source>
</evidence>
<keyword evidence="5 6" id="KW-0472">Membrane</keyword>
<dbReference type="PANTHER" id="PTHR43791">
    <property type="entry name" value="PERMEASE-RELATED"/>
    <property type="match status" value="1"/>
</dbReference>
<feature type="transmembrane region" description="Helical" evidence="6">
    <location>
        <begin position="106"/>
        <end position="126"/>
    </location>
</feature>
<gene>
    <name evidence="7" type="ORF">H2204_001212</name>
</gene>
<evidence type="ECO:0008006" key="9">
    <source>
        <dbReference type="Google" id="ProtNLM"/>
    </source>
</evidence>
<dbReference type="InterPro" id="IPR011701">
    <property type="entry name" value="MFS"/>
</dbReference>
<dbReference type="GO" id="GO:0022857">
    <property type="term" value="F:transmembrane transporter activity"/>
    <property type="evidence" value="ECO:0007669"/>
    <property type="project" value="InterPro"/>
</dbReference>
<protein>
    <recommendedName>
        <fullName evidence="9">Major facilitator superfamily (MFS) profile domain-containing protein</fullName>
    </recommendedName>
</protein>
<evidence type="ECO:0000256" key="2">
    <source>
        <dbReference type="ARBA" id="ARBA00022448"/>
    </source>
</evidence>
<comment type="caution">
    <text evidence="7">The sequence shown here is derived from an EMBL/GenBank/DDBJ whole genome shotgun (WGS) entry which is preliminary data.</text>
</comment>
<feature type="transmembrane region" description="Helical" evidence="6">
    <location>
        <begin position="319"/>
        <end position="343"/>
    </location>
</feature>